<name>A0ABX2ZXN9_9BACI</name>
<organism evidence="2 3">
    <name type="scientific">Gottfriedia luciferensis</name>
    <dbReference type="NCBI Taxonomy" id="178774"/>
    <lineage>
        <taxon>Bacteria</taxon>
        <taxon>Bacillati</taxon>
        <taxon>Bacillota</taxon>
        <taxon>Bacilli</taxon>
        <taxon>Bacillales</taxon>
        <taxon>Bacillaceae</taxon>
        <taxon>Gottfriedia</taxon>
    </lineage>
</organism>
<accession>A0ABX2ZXN9</accession>
<evidence type="ECO:0000313" key="3">
    <source>
        <dbReference type="Proteomes" id="UP000094580"/>
    </source>
</evidence>
<proteinExistence type="predicted"/>
<dbReference type="RefSeq" id="WP_069032133.1">
    <property type="nucleotide sequence ID" value="NZ_MDKC01000001.1"/>
</dbReference>
<dbReference type="Proteomes" id="UP000094580">
    <property type="component" value="Unassembled WGS sequence"/>
</dbReference>
<keyword evidence="3" id="KW-1185">Reference proteome</keyword>
<keyword evidence="1" id="KW-0812">Transmembrane</keyword>
<dbReference type="EMBL" id="MDKC01000001">
    <property type="protein sequence ID" value="ODG93956.1"/>
    <property type="molecule type" value="Genomic_DNA"/>
</dbReference>
<sequence length="194" mass="22256">MINQKIKYTLLFLLCFVFICYKFLMPTLQMNGNNQKNILATIHSVTNGGKTIDIIKILDIGNDRYVAYLQNNTPSYIHFKKDNIGNYKFLNAEFGSNYESDITNENKINSNLQDFALPIKYKNDKPLPLKILVITNHFNTVSKLSVRLMNATGSNEKVEIKVGKPSAKIITMYKATNAFSLEKRYFDEHGKQID</sequence>
<evidence type="ECO:0000256" key="1">
    <source>
        <dbReference type="SAM" id="Phobius"/>
    </source>
</evidence>
<keyword evidence="1" id="KW-1133">Transmembrane helix</keyword>
<feature type="transmembrane region" description="Helical" evidence="1">
    <location>
        <begin position="6"/>
        <end position="24"/>
    </location>
</feature>
<protein>
    <submittedName>
        <fullName evidence="2">Uncharacterized protein</fullName>
    </submittedName>
</protein>
<reference evidence="2 3" key="1">
    <citation type="submission" date="2016-07" db="EMBL/GenBank/DDBJ databases">
        <authorList>
            <person name="Townsley L."/>
            <person name="Shank E.A."/>
        </authorList>
    </citation>
    <scope>NUCLEOTIDE SEQUENCE [LARGE SCALE GENOMIC DNA]</scope>
    <source>
        <strain evidence="2 3">CH01</strain>
    </source>
</reference>
<keyword evidence="1" id="KW-0472">Membrane</keyword>
<gene>
    <name evidence="2" type="ORF">BED47_01945</name>
</gene>
<comment type="caution">
    <text evidence="2">The sequence shown here is derived from an EMBL/GenBank/DDBJ whole genome shotgun (WGS) entry which is preliminary data.</text>
</comment>
<evidence type="ECO:0000313" key="2">
    <source>
        <dbReference type="EMBL" id="ODG93956.1"/>
    </source>
</evidence>